<protein>
    <recommendedName>
        <fullName evidence="2">Haloacid dehalogenase-like hydrolase</fullName>
    </recommendedName>
</protein>
<name>A0A383EE10_9ZZZZ</name>
<accession>A0A383EE10</accession>
<feature type="non-terminal residue" evidence="1">
    <location>
        <position position="79"/>
    </location>
</feature>
<organism evidence="1">
    <name type="scientific">marine metagenome</name>
    <dbReference type="NCBI Taxonomy" id="408172"/>
    <lineage>
        <taxon>unclassified sequences</taxon>
        <taxon>metagenomes</taxon>
        <taxon>ecological metagenomes</taxon>
    </lineage>
</organism>
<dbReference type="EMBL" id="UINC01224996">
    <property type="protein sequence ID" value="SVE54854.1"/>
    <property type="molecule type" value="Genomic_DNA"/>
</dbReference>
<evidence type="ECO:0008006" key="2">
    <source>
        <dbReference type="Google" id="ProtNLM"/>
    </source>
</evidence>
<evidence type="ECO:0000313" key="1">
    <source>
        <dbReference type="EMBL" id="SVE54854.1"/>
    </source>
</evidence>
<gene>
    <name evidence="1" type="ORF">METZ01_LOCUS507708</name>
</gene>
<reference evidence="1" key="1">
    <citation type="submission" date="2018-05" db="EMBL/GenBank/DDBJ databases">
        <authorList>
            <person name="Lanie J.A."/>
            <person name="Ng W.-L."/>
            <person name="Kazmierczak K.M."/>
            <person name="Andrzejewski T.M."/>
            <person name="Davidsen T.M."/>
            <person name="Wayne K.J."/>
            <person name="Tettelin H."/>
            <person name="Glass J.I."/>
            <person name="Rusch D."/>
            <person name="Podicherti R."/>
            <person name="Tsui H.-C.T."/>
            <person name="Winkler M.E."/>
        </authorList>
    </citation>
    <scope>NUCLEOTIDE SEQUENCE</scope>
</reference>
<sequence>MDDILIGIDFDNTIVCYDGVFYETAVERKMIGCDSQCRSKEQVRDYLRGIGKEDQWTLLQGYVYGTCMSRANPFPGVID</sequence>
<dbReference type="AlphaFoldDB" id="A0A383EE10"/>
<proteinExistence type="predicted"/>